<sequence length="129" mass="14836">MSVELDHFIVPSHNRAASARKLAELLGVDWQETIFGIFSPVYLNNGLTLDFIETEESYPVHHYCFRVSDEDFDAILHRIQTAGIEYRSQVRGPVDMKISTDYGGRGIYWNEPDGHQWEMLTVSYARKPA</sequence>
<dbReference type="SUPFAM" id="SSF54593">
    <property type="entry name" value="Glyoxalase/Bleomycin resistance protein/Dihydroxybiphenyl dioxygenase"/>
    <property type="match status" value="1"/>
</dbReference>
<dbReference type="InterPro" id="IPR037523">
    <property type="entry name" value="VOC_core"/>
</dbReference>
<dbReference type="Gene3D" id="3.10.180.10">
    <property type="entry name" value="2,3-Dihydroxybiphenyl 1,2-Dioxygenase, domain 1"/>
    <property type="match status" value="1"/>
</dbReference>
<gene>
    <name evidence="2" type="ORF">NX778_07960</name>
</gene>
<dbReference type="CDD" id="cd08351">
    <property type="entry name" value="ChaP_like"/>
    <property type="match status" value="1"/>
</dbReference>
<dbReference type="Proteomes" id="UP001204621">
    <property type="component" value="Unassembled WGS sequence"/>
</dbReference>
<protein>
    <submittedName>
        <fullName evidence="2">VOC family protein</fullName>
    </submittedName>
</protein>
<evidence type="ECO:0000313" key="2">
    <source>
        <dbReference type="EMBL" id="MCS0657995.1"/>
    </source>
</evidence>
<dbReference type="EMBL" id="JANUGU010000002">
    <property type="protein sequence ID" value="MCS0657995.1"/>
    <property type="molecule type" value="Genomic_DNA"/>
</dbReference>
<organism evidence="2 3">
    <name type="scientific">Massilia terrae</name>
    <dbReference type="NCBI Taxonomy" id="1811224"/>
    <lineage>
        <taxon>Bacteria</taxon>
        <taxon>Pseudomonadati</taxon>
        <taxon>Pseudomonadota</taxon>
        <taxon>Betaproteobacteria</taxon>
        <taxon>Burkholderiales</taxon>
        <taxon>Oxalobacteraceae</taxon>
        <taxon>Telluria group</taxon>
        <taxon>Massilia</taxon>
    </lineage>
</organism>
<dbReference type="PROSITE" id="PS51819">
    <property type="entry name" value="VOC"/>
    <property type="match status" value="1"/>
</dbReference>
<accession>A0ABT2CXS0</accession>
<name>A0ABT2CXS0_9BURK</name>
<keyword evidence="3" id="KW-1185">Reference proteome</keyword>
<proteinExistence type="predicted"/>
<evidence type="ECO:0000259" key="1">
    <source>
        <dbReference type="PROSITE" id="PS51819"/>
    </source>
</evidence>
<dbReference type="RefSeq" id="WP_258811186.1">
    <property type="nucleotide sequence ID" value="NZ_JANUGU010000002.1"/>
</dbReference>
<reference evidence="2 3" key="1">
    <citation type="submission" date="2022-08" db="EMBL/GenBank/DDBJ databases">
        <title>Reclassification of Massilia species as members of the genera Telluria, Duganella, Pseudoduganella, Mokoshia gen. nov. and Zemynaea gen. nov. using orthogonal and non-orthogonal genome-based approaches.</title>
        <authorList>
            <person name="Bowman J.P."/>
        </authorList>
    </citation>
    <scope>NUCLEOTIDE SEQUENCE [LARGE SCALE GENOMIC DNA]</scope>
    <source>
        <strain evidence="2 3">JCM 31606</strain>
    </source>
</reference>
<evidence type="ECO:0000313" key="3">
    <source>
        <dbReference type="Proteomes" id="UP001204621"/>
    </source>
</evidence>
<feature type="domain" description="VOC" evidence="1">
    <location>
        <begin position="4"/>
        <end position="122"/>
    </location>
</feature>
<dbReference type="InterPro" id="IPR029068">
    <property type="entry name" value="Glyas_Bleomycin-R_OHBP_Dase"/>
</dbReference>
<comment type="caution">
    <text evidence="2">The sequence shown here is derived from an EMBL/GenBank/DDBJ whole genome shotgun (WGS) entry which is preliminary data.</text>
</comment>